<dbReference type="InterPro" id="IPR011078">
    <property type="entry name" value="PyrdxlP_homeostasis"/>
</dbReference>
<evidence type="ECO:0000259" key="5">
    <source>
        <dbReference type="Pfam" id="PF01168"/>
    </source>
</evidence>
<dbReference type="FunFam" id="3.20.20.10:FF:000018">
    <property type="entry name" value="Pyridoxal phosphate homeostasis protein"/>
    <property type="match status" value="1"/>
</dbReference>
<protein>
    <recommendedName>
        <fullName evidence="2">Pyridoxal phosphate homeostasis protein</fullName>
        <shortName evidence="2">PLP homeostasis protein</shortName>
    </recommendedName>
</protein>
<feature type="modified residue" description="N6-(pyridoxal phosphate)lysine" evidence="2 3">
    <location>
        <position position="26"/>
    </location>
</feature>
<reference evidence="6 7" key="1">
    <citation type="submission" date="2017-04" db="EMBL/GenBank/DDBJ databases">
        <authorList>
            <person name="Afonso C.L."/>
            <person name="Miller P.J."/>
            <person name="Scott M.A."/>
            <person name="Spackman E."/>
            <person name="Goraichik I."/>
            <person name="Dimitrov K.M."/>
            <person name="Suarez D.L."/>
            <person name="Swayne D.E."/>
        </authorList>
    </citation>
    <scope>NUCLEOTIDE SEQUENCE [LARGE SCALE GENOMIC DNA]</scope>
    <source>
        <strain evidence="6 7">DSM 5090</strain>
    </source>
</reference>
<comment type="cofactor">
    <cofactor evidence="3">
        <name>pyridoxal 5'-phosphate</name>
        <dbReference type="ChEBI" id="CHEBI:597326"/>
    </cofactor>
</comment>
<gene>
    <name evidence="6" type="ORF">SAMN04488500_10599</name>
</gene>
<dbReference type="AlphaFoldDB" id="A0A1W2A669"/>
<proteinExistence type="inferred from homology"/>
<dbReference type="HAMAP" id="MF_02087">
    <property type="entry name" value="PLP_homeostasis"/>
    <property type="match status" value="1"/>
</dbReference>
<dbReference type="InterPro" id="IPR001608">
    <property type="entry name" value="Ala_racemase_N"/>
</dbReference>
<dbReference type="CDD" id="cd00635">
    <property type="entry name" value="PLPDE_III_YBL036c_like"/>
    <property type="match status" value="1"/>
</dbReference>
<evidence type="ECO:0000256" key="4">
    <source>
        <dbReference type="RuleBase" id="RU004514"/>
    </source>
</evidence>
<dbReference type="Proteomes" id="UP000192738">
    <property type="component" value="Unassembled WGS sequence"/>
</dbReference>
<dbReference type="PANTHER" id="PTHR10146">
    <property type="entry name" value="PROLINE SYNTHETASE CO-TRANSCRIBED BACTERIAL HOMOLOG PROTEIN"/>
    <property type="match status" value="1"/>
</dbReference>
<dbReference type="GO" id="GO:0030170">
    <property type="term" value="F:pyridoxal phosphate binding"/>
    <property type="evidence" value="ECO:0007669"/>
    <property type="project" value="UniProtKB-UniRule"/>
</dbReference>
<evidence type="ECO:0000256" key="2">
    <source>
        <dbReference type="HAMAP-Rule" id="MF_02087"/>
    </source>
</evidence>
<feature type="domain" description="Alanine racemase N-terminal" evidence="5">
    <location>
        <begin position="3"/>
        <end position="221"/>
    </location>
</feature>
<dbReference type="InterPro" id="IPR029066">
    <property type="entry name" value="PLP-binding_barrel"/>
</dbReference>
<name>A0A1W2A669_9FIRM</name>
<keyword evidence="1 2" id="KW-0663">Pyridoxal phosphate</keyword>
<evidence type="ECO:0000313" key="7">
    <source>
        <dbReference type="Proteomes" id="UP000192738"/>
    </source>
</evidence>
<dbReference type="PIRSF" id="PIRSF004848">
    <property type="entry name" value="YBL036c_PLPDEIII"/>
    <property type="match status" value="1"/>
</dbReference>
<comment type="similarity">
    <text evidence="2 4">Belongs to the pyridoxal phosphate-binding protein YggS/PROSC family.</text>
</comment>
<evidence type="ECO:0000256" key="3">
    <source>
        <dbReference type="PIRSR" id="PIRSR004848-1"/>
    </source>
</evidence>
<dbReference type="NCBIfam" id="TIGR00044">
    <property type="entry name" value="YggS family pyridoxal phosphate-dependent enzyme"/>
    <property type="match status" value="1"/>
</dbReference>
<dbReference type="STRING" id="112901.SAMN04488500_10599"/>
<accession>A0A1W2A669</accession>
<sequence>MSIAQNIAEIQKKIDLTKVKLVAVTKNHSTSAMLEALASGITAVGENRVQEMLAKHPEIQSAGKLAEWHLIGHLQTNKVRQAVPLADLIHSVDSERLAIEIDKVAGKLGKRQDVLLQVNIADEDSKSGVAVGQALPLANLISQLEHVRLCGLMTIAPFSENPETVRPVFNEMYQLFSELNTIKLANTEITWLSMGMTNDYMVAIEEGSNLVRIGTGIFGSRQY</sequence>
<dbReference type="PANTHER" id="PTHR10146:SF14">
    <property type="entry name" value="PYRIDOXAL PHOSPHATE HOMEOSTASIS PROTEIN"/>
    <property type="match status" value="1"/>
</dbReference>
<comment type="function">
    <text evidence="2">Pyridoxal 5'-phosphate (PLP)-binding protein, which is involved in PLP homeostasis.</text>
</comment>
<dbReference type="EMBL" id="FWXI01000005">
    <property type="protein sequence ID" value="SMC56184.1"/>
    <property type="molecule type" value="Genomic_DNA"/>
</dbReference>
<dbReference type="Pfam" id="PF01168">
    <property type="entry name" value="Ala_racemase_N"/>
    <property type="match status" value="1"/>
</dbReference>
<organism evidence="6 7">
    <name type="scientific">Sporomusa malonica</name>
    <dbReference type="NCBI Taxonomy" id="112901"/>
    <lineage>
        <taxon>Bacteria</taxon>
        <taxon>Bacillati</taxon>
        <taxon>Bacillota</taxon>
        <taxon>Negativicutes</taxon>
        <taxon>Selenomonadales</taxon>
        <taxon>Sporomusaceae</taxon>
        <taxon>Sporomusa</taxon>
    </lineage>
</organism>
<dbReference type="OrthoDB" id="9804072at2"/>
<dbReference type="Gene3D" id="3.20.20.10">
    <property type="entry name" value="Alanine racemase"/>
    <property type="match status" value="1"/>
</dbReference>
<dbReference type="SUPFAM" id="SSF51419">
    <property type="entry name" value="PLP-binding barrel"/>
    <property type="match status" value="1"/>
</dbReference>
<dbReference type="RefSeq" id="WP_084575035.1">
    <property type="nucleotide sequence ID" value="NZ_CP155572.1"/>
</dbReference>
<evidence type="ECO:0000256" key="1">
    <source>
        <dbReference type="ARBA" id="ARBA00022898"/>
    </source>
</evidence>
<evidence type="ECO:0000313" key="6">
    <source>
        <dbReference type="EMBL" id="SMC56184.1"/>
    </source>
</evidence>
<keyword evidence="7" id="KW-1185">Reference proteome</keyword>